<evidence type="ECO:0000256" key="4">
    <source>
        <dbReference type="ARBA" id="ARBA00022692"/>
    </source>
</evidence>
<dbReference type="AlphaFoldDB" id="A0A2A6B7N2"/>
<accession>A0A8R1UD53</accession>
<evidence type="ECO:0000256" key="1">
    <source>
        <dbReference type="ARBA" id="ARBA00004651"/>
    </source>
</evidence>
<dbReference type="PANTHER" id="PTHR23503:SF8">
    <property type="entry name" value="FACILITATED GLUCOSE TRANSPORTER PROTEIN 1"/>
    <property type="match status" value="1"/>
</dbReference>
<dbReference type="GO" id="GO:0015149">
    <property type="term" value="F:hexose transmembrane transporter activity"/>
    <property type="evidence" value="ECO:0000318"/>
    <property type="project" value="GO_Central"/>
</dbReference>
<keyword evidence="6" id="KW-0472">Membrane</keyword>
<protein>
    <submittedName>
        <fullName evidence="8">Fgt-1</fullName>
    </submittedName>
</protein>
<dbReference type="SUPFAM" id="SSF103473">
    <property type="entry name" value="MFS general substrate transporter"/>
    <property type="match status" value="1"/>
</dbReference>
<dbReference type="Proteomes" id="UP000005239">
    <property type="component" value="Unassembled WGS sequence"/>
</dbReference>
<gene>
    <name evidence="8" type="primary">WBGene00110565</name>
</gene>
<dbReference type="Gene3D" id="1.20.1250.20">
    <property type="entry name" value="MFS general substrate transporter like domains"/>
    <property type="match status" value="1"/>
</dbReference>
<organism evidence="8 9">
    <name type="scientific">Pristionchus pacificus</name>
    <name type="common">Parasitic nematode worm</name>
    <dbReference type="NCBI Taxonomy" id="54126"/>
    <lineage>
        <taxon>Eukaryota</taxon>
        <taxon>Metazoa</taxon>
        <taxon>Ecdysozoa</taxon>
        <taxon>Nematoda</taxon>
        <taxon>Chromadorea</taxon>
        <taxon>Rhabditida</taxon>
        <taxon>Rhabditina</taxon>
        <taxon>Diplogasteromorpha</taxon>
        <taxon>Diplogasteroidea</taxon>
        <taxon>Neodiplogasteridae</taxon>
        <taxon>Pristionchus</taxon>
    </lineage>
</organism>
<dbReference type="InterPro" id="IPR020846">
    <property type="entry name" value="MFS_dom"/>
</dbReference>
<dbReference type="InterPro" id="IPR003663">
    <property type="entry name" value="Sugar/inositol_transpt"/>
</dbReference>
<dbReference type="GO" id="GO:0016020">
    <property type="term" value="C:membrane"/>
    <property type="evidence" value="ECO:0000318"/>
    <property type="project" value="GO_Central"/>
</dbReference>
<evidence type="ECO:0000313" key="9">
    <source>
        <dbReference type="Proteomes" id="UP000005239"/>
    </source>
</evidence>
<dbReference type="GO" id="GO:1990539">
    <property type="term" value="P:fructose import across plasma membrane"/>
    <property type="evidence" value="ECO:0007669"/>
    <property type="project" value="UniProtKB-ARBA"/>
</dbReference>
<dbReference type="Pfam" id="PF00083">
    <property type="entry name" value="Sugar_tr"/>
    <property type="match status" value="1"/>
</dbReference>
<dbReference type="InterPro" id="IPR005829">
    <property type="entry name" value="Sugar_transporter_CS"/>
</dbReference>
<keyword evidence="9" id="KW-1185">Reference proteome</keyword>
<dbReference type="PROSITE" id="PS50850">
    <property type="entry name" value="MFS"/>
    <property type="match status" value="1"/>
</dbReference>
<accession>A0A2A6B7N2</accession>
<keyword evidence="4" id="KW-0812">Transmembrane</keyword>
<dbReference type="InterPro" id="IPR005828">
    <property type="entry name" value="MFS_sugar_transport-like"/>
</dbReference>
<dbReference type="GO" id="GO:0015749">
    <property type="term" value="P:monosaccharide transmembrane transport"/>
    <property type="evidence" value="ECO:0000318"/>
    <property type="project" value="GO_Central"/>
</dbReference>
<keyword evidence="3" id="KW-1003">Cell membrane</keyword>
<dbReference type="GO" id="GO:0005353">
    <property type="term" value="F:fructose transmembrane transporter activity"/>
    <property type="evidence" value="ECO:0007669"/>
    <property type="project" value="UniProtKB-ARBA"/>
</dbReference>
<evidence type="ECO:0000256" key="2">
    <source>
        <dbReference type="ARBA" id="ARBA00022448"/>
    </source>
</evidence>
<dbReference type="EnsemblMetazoa" id="PPA21011.1">
    <property type="protein sequence ID" value="PPA21011.1"/>
    <property type="gene ID" value="WBGene00110565"/>
</dbReference>
<name>A0A2A6B7N2_PRIPA</name>
<sequence length="596" mass="65014">MLSLHAPSRVPLSPRVDTAILSLCRRHTAWGMLELAIRRIVVNLQLFSEMASSMLIHLTLSFGSLFPFAPLLRNSIGNSLMASREAAEKEPLKGEAPKIPDGKLTGSLLFAVFAVTLSSFQFGYHIGCINAPMDVIIKFVNASHHGMFSKRLDEGEIKMVWSIAVSMFAVGGMAGGLLSGTAADRFGRKGALLLNNILAFIAAVLMTGSYYVNVYHLIILGRLIIGFNCGLSSGLVPMYLTEVSPTNYRGMLGSVHQLLVTIAILFSQILGLNFIFGDEFRWPYIFAFTVVPSAIQLLTLPACVESPKYSLIVKGKSDQAEHDLKKLRGTDEVVAEINEMKEEATIAANQPKVSIADMFGPALRKPLIIAVMMMLSQQLSGINVAMFYSNEVFKGAGLAPMARTWATIAMGSVNVIMTVISVWLVDHPKFGRRSLHLTGLTGMLISSLLLTGALTIFQKGAEGPPGHVNPYQSASYASIAFVLIFVISFATGPGAIPWFFVSELFHSNERGTANSIAVAVNWTANLFVGLCFLPLNNAIGQYSFLVFCAFLAFFIFYTYKFVPETKGKTVDEVLADVNGRTERSSKLEEVEMDTRN</sequence>
<comment type="subcellular location">
    <subcellularLocation>
        <location evidence="1">Cell membrane</location>
        <topology evidence="1">Multi-pass membrane protein</topology>
    </subcellularLocation>
</comment>
<evidence type="ECO:0000256" key="6">
    <source>
        <dbReference type="ARBA" id="ARBA00023136"/>
    </source>
</evidence>
<comment type="similarity">
    <text evidence="7">Belongs to the major facilitator superfamily. Sugar transporter (TC 2.A.1.1) family.</text>
</comment>
<dbReference type="PRINTS" id="PR00171">
    <property type="entry name" value="SUGRTRNSPORT"/>
</dbReference>
<evidence type="ECO:0000256" key="5">
    <source>
        <dbReference type="ARBA" id="ARBA00022989"/>
    </source>
</evidence>
<reference evidence="8" key="2">
    <citation type="submission" date="2022-06" db="UniProtKB">
        <authorList>
            <consortium name="EnsemblMetazoa"/>
        </authorList>
    </citation>
    <scope>IDENTIFICATION</scope>
    <source>
        <strain evidence="8">PS312</strain>
    </source>
</reference>
<dbReference type="NCBIfam" id="TIGR00879">
    <property type="entry name" value="SP"/>
    <property type="match status" value="1"/>
</dbReference>
<dbReference type="GO" id="GO:1904659">
    <property type="term" value="P:D-glucose transmembrane transport"/>
    <property type="evidence" value="ECO:0007669"/>
    <property type="project" value="EnsemblMetazoa"/>
</dbReference>
<dbReference type="InterPro" id="IPR036259">
    <property type="entry name" value="MFS_trans_sf"/>
</dbReference>
<dbReference type="OrthoDB" id="4540492at2759"/>
<dbReference type="PROSITE" id="PS00217">
    <property type="entry name" value="SUGAR_TRANSPORT_2"/>
    <property type="match status" value="1"/>
</dbReference>
<dbReference type="GO" id="GO:0005886">
    <property type="term" value="C:plasma membrane"/>
    <property type="evidence" value="ECO:0007669"/>
    <property type="project" value="UniProtKB-SubCell"/>
</dbReference>
<proteinExistence type="inferred from homology"/>
<dbReference type="FunFam" id="1.20.1250.20:FF:001511">
    <property type="entry name" value="Solute carrier family 2, facilitated glucose transporter member 5"/>
    <property type="match status" value="1"/>
</dbReference>
<evidence type="ECO:0000256" key="3">
    <source>
        <dbReference type="ARBA" id="ARBA00022475"/>
    </source>
</evidence>
<reference evidence="9" key="1">
    <citation type="journal article" date="2008" name="Nat. Genet.">
        <title>The Pristionchus pacificus genome provides a unique perspective on nematode lifestyle and parasitism.</title>
        <authorList>
            <person name="Dieterich C."/>
            <person name="Clifton S.W."/>
            <person name="Schuster L.N."/>
            <person name="Chinwalla A."/>
            <person name="Delehaunty K."/>
            <person name="Dinkelacker I."/>
            <person name="Fulton L."/>
            <person name="Fulton R."/>
            <person name="Godfrey J."/>
            <person name="Minx P."/>
            <person name="Mitreva M."/>
            <person name="Roeseler W."/>
            <person name="Tian H."/>
            <person name="Witte H."/>
            <person name="Yang S.P."/>
            <person name="Wilson R.K."/>
            <person name="Sommer R.J."/>
        </authorList>
    </citation>
    <scope>NUCLEOTIDE SEQUENCE [LARGE SCALE GENOMIC DNA]</scope>
    <source>
        <strain evidence="9">PS312</strain>
    </source>
</reference>
<evidence type="ECO:0000313" key="8">
    <source>
        <dbReference type="EnsemblMetazoa" id="PPA21011.1"/>
    </source>
</evidence>
<dbReference type="PANTHER" id="PTHR23503">
    <property type="entry name" value="SOLUTE CARRIER FAMILY 2"/>
    <property type="match status" value="1"/>
</dbReference>
<evidence type="ECO:0000256" key="7">
    <source>
        <dbReference type="RuleBase" id="RU003346"/>
    </source>
</evidence>
<keyword evidence="2 7" id="KW-0813">Transport</keyword>
<dbReference type="InterPro" id="IPR045263">
    <property type="entry name" value="GLUT"/>
</dbReference>
<keyword evidence="5" id="KW-1133">Transmembrane helix</keyword>